<dbReference type="SUPFAM" id="SSF46785">
    <property type="entry name" value="Winged helix' DNA-binding domain"/>
    <property type="match status" value="1"/>
</dbReference>
<dbReference type="GO" id="GO:0003700">
    <property type="term" value="F:DNA-binding transcription factor activity"/>
    <property type="evidence" value="ECO:0007669"/>
    <property type="project" value="InterPro"/>
</dbReference>
<evidence type="ECO:0000256" key="1">
    <source>
        <dbReference type="ARBA" id="ARBA00023015"/>
    </source>
</evidence>
<dbReference type="EMBL" id="PSNX01000003">
    <property type="protein sequence ID" value="PPE67314.1"/>
    <property type="molecule type" value="Genomic_DNA"/>
</dbReference>
<dbReference type="SUPFAM" id="SSF48008">
    <property type="entry name" value="GntR ligand-binding domain-like"/>
    <property type="match status" value="1"/>
</dbReference>
<dbReference type="SMART" id="SM00895">
    <property type="entry name" value="FCD"/>
    <property type="match status" value="1"/>
</dbReference>
<dbReference type="PROSITE" id="PS50949">
    <property type="entry name" value="HTH_GNTR"/>
    <property type="match status" value="1"/>
</dbReference>
<dbReference type="InterPro" id="IPR000524">
    <property type="entry name" value="Tscrpt_reg_HTH_GntR"/>
</dbReference>
<gene>
    <name evidence="5" type="ORF">C1704_03885</name>
</gene>
<dbReference type="PANTHER" id="PTHR43537">
    <property type="entry name" value="TRANSCRIPTIONAL REGULATOR, GNTR FAMILY"/>
    <property type="match status" value="1"/>
</dbReference>
<dbReference type="Proteomes" id="UP000238605">
    <property type="component" value="Unassembled WGS sequence"/>
</dbReference>
<dbReference type="PANTHER" id="PTHR43537:SF50">
    <property type="entry name" value="TRANSCRIPTIONAL REGULATORY PROTEIN"/>
    <property type="match status" value="1"/>
</dbReference>
<dbReference type="CDD" id="cd07377">
    <property type="entry name" value="WHTH_GntR"/>
    <property type="match status" value="1"/>
</dbReference>
<name>A0A2S5SX41_9BURK</name>
<proteinExistence type="predicted"/>
<keyword evidence="6" id="KW-1185">Reference proteome</keyword>
<dbReference type="Pfam" id="PF00392">
    <property type="entry name" value="GntR"/>
    <property type="match status" value="1"/>
</dbReference>
<organism evidence="5 6">
    <name type="scientific">Caldimonas caldifontis</name>
    <dbReference type="NCBI Taxonomy" id="1452508"/>
    <lineage>
        <taxon>Bacteria</taxon>
        <taxon>Pseudomonadati</taxon>
        <taxon>Pseudomonadota</taxon>
        <taxon>Betaproteobacteria</taxon>
        <taxon>Burkholderiales</taxon>
        <taxon>Sphaerotilaceae</taxon>
        <taxon>Caldimonas</taxon>
    </lineage>
</organism>
<protein>
    <submittedName>
        <fullName evidence="5">GntR family transcriptional regulator</fullName>
    </submittedName>
</protein>
<dbReference type="Gene3D" id="1.10.10.10">
    <property type="entry name" value="Winged helix-like DNA-binding domain superfamily/Winged helix DNA-binding domain"/>
    <property type="match status" value="1"/>
</dbReference>
<reference evidence="5 6" key="1">
    <citation type="submission" date="2018-02" db="EMBL/GenBank/DDBJ databases">
        <title>Reclassifiation of [Polyangium] brachysporum DSM 7029 as Guopingzhaonella breviflexa gen. nov., sp. nov., a member of the family Comamonadaceae.</title>
        <authorList>
            <person name="Tang B."/>
        </authorList>
    </citation>
    <scope>NUCLEOTIDE SEQUENCE [LARGE SCALE GENOMIC DNA]</scope>
    <source>
        <strain evidence="5 6">BCRC 80649</strain>
    </source>
</reference>
<accession>A0A2S5SX41</accession>
<sequence length="237" mass="26495">MTNLSELHSAIRPTTLHEEVASRLRTLIFERRLAPGAWVDEKALAAEWGISRTPLREALKVLAAEGLVTAVPRRGCQVNELSEDDAAQLFPVMALLEGRCAHEAALRATDAELAELQGLHEALELHAAAHDVNGYYRANHVFHSRVQALAGNRWLDRATNELRKFMRMLRGRQLNWPGRLEASIAEHRALIDALVRRDAHRAERLMHDHLMAQLQALQALRANESRPAPPPAPSESP</sequence>
<evidence type="ECO:0000313" key="5">
    <source>
        <dbReference type="EMBL" id="PPE67314.1"/>
    </source>
</evidence>
<dbReference type="Gene3D" id="1.20.120.530">
    <property type="entry name" value="GntR ligand-binding domain-like"/>
    <property type="match status" value="1"/>
</dbReference>
<evidence type="ECO:0000259" key="4">
    <source>
        <dbReference type="PROSITE" id="PS50949"/>
    </source>
</evidence>
<dbReference type="AlphaFoldDB" id="A0A2S5SX41"/>
<keyword evidence="3" id="KW-0804">Transcription</keyword>
<evidence type="ECO:0000313" key="6">
    <source>
        <dbReference type="Proteomes" id="UP000238605"/>
    </source>
</evidence>
<dbReference type="PRINTS" id="PR00035">
    <property type="entry name" value="HTHGNTR"/>
</dbReference>
<dbReference type="Pfam" id="PF07729">
    <property type="entry name" value="FCD"/>
    <property type="match status" value="1"/>
</dbReference>
<dbReference type="SMART" id="SM00345">
    <property type="entry name" value="HTH_GNTR"/>
    <property type="match status" value="1"/>
</dbReference>
<feature type="domain" description="HTH gntR-type" evidence="4">
    <location>
        <begin position="14"/>
        <end position="81"/>
    </location>
</feature>
<comment type="caution">
    <text evidence="5">The sequence shown here is derived from an EMBL/GenBank/DDBJ whole genome shotgun (WGS) entry which is preliminary data.</text>
</comment>
<dbReference type="InterPro" id="IPR036390">
    <property type="entry name" value="WH_DNA-bd_sf"/>
</dbReference>
<keyword evidence="2" id="KW-0238">DNA-binding</keyword>
<evidence type="ECO:0000256" key="2">
    <source>
        <dbReference type="ARBA" id="ARBA00023125"/>
    </source>
</evidence>
<evidence type="ECO:0000256" key="3">
    <source>
        <dbReference type="ARBA" id="ARBA00023163"/>
    </source>
</evidence>
<dbReference type="GO" id="GO:0003677">
    <property type="term" value="F:DNA binding"/>
    <property type="evidence" value="ECO:0007669"/>
    <property type="project" value="UniProtKB-KW"/>
</dbReference>
<keyword evidence="1" id="KW-0805">Transcription regulation</keyword>
<dbReference type="InterPro" id="IPR036388">
    <property type="entry name" value="WH-like_DNA-bd_sf"/>
</dbReference>
<dbReference type="InterPro" id="IPR008920">
    <property type="entry name" value="TF_FadR/GntR_C"/>
</dbReference>
<dbReference type="OrthoDB" id="9799812at2"/>
<dbReference type="InterPro" id="IPR011711">
    <property type="entry name" value="GntR_C"/>
</dbReference>
<dbReference type="RefSeq" id="WP_104301181.1">
    <property type="nucleotide sequence ID" value="NZ_PSNX01000003.1"/>
</dbReference>